<dbReference type="PRINTS" id="PR00996">
    <property type="entry name" value="CHERMTFRASE"/>
</dbReference>
<protein>
    <recommendedName>
        <fullName evidence="2">protein-glutamate O-methyltransferase</fullName>
        <ecNumber evidence="2">2.1.1.80</ecNumber>
    </recommendedName>
</protein>
<feature type="domain" description="CheR-type methyltransferase" evidence="6">
    <location>
        <begin position="1"/>
        <end position="271"/>
    </location>
</feature>
<gene>
    <name evidence="7" type="ORF">DKG75_10200</name>
</gene>
<proteinExistence type="predicted"/>
<dbReference type="PROSITE" id="PS50123">
    <property type="entry name" value="CHER"/>
    <property type="match status" value="1"/>
</dbReference>
<dbReference type="Pfam" id="PF01739">
    <property type="entry name" value="CheR"/>
    <property type="match status" value="1"/>
</dbReference>
<dbReference type="RefSeq" id="WP_109920961.1">
    <property type="nucleotide sequence ID" value="NZ_QGLF01000002.1"/>
</dbReference>
<keyword evidence="5" id="KW-0949">S-adenosyl-L-methionine</keyword>
<evidence type="ECO:0000256" key="2">
    <source>
        <dbReference type="ARBA" id="ARBA00012534"/>
    </source>
</evidence>
<dbReference type="SUPFAM" id="SSF53335">
    <property type="entry name" value="S-adenosyl-L-methionine-dependent methyltransferases"/>
    <property type="match status" value="1"/>
</dbReference>
<dbReference type="OrthoDB" id="9816309at2"/>
<dbReference type="InterPro" id="IPR000780">
    <property type="entry name" value="CheR_MeTrfase"/>
</dbReference>
<dbReference type="Gene3D" id="3.40.50.150">
    <property type="entry name" value="Vaccinia Virus protein VP39"/>
    <property type="match status" value="1"/>
</dbReference>
<dbReference type="SMART" id="SM00138">
    <property type="entry name" value="MeTrc"/>
    <property type="match status" value="1"/>
</dbReference>
<evidence type="ECO:0000313" key="7">
    <source>
        <dbReference type="EMBL" id="PWR22317.1"/>
    </source>
</evidence>
<dbReference type="Gene3D" id="1.10.155.10">
    <property type="entry name" value="Chemotaxis receptor methyltransferase CheR, N-terminal domain"/>
    <property type="match status" value="1"/>
</dbReference>
<reference evidence="8" key="1">
    <citation type="submission" date="2018-05" db="EMBL/GenBank/DDBJ databases">
        <title>Zavarzinia sp. HR-AS.</title>
        <authorList>
            <person name="Lee Y."/>
            <person name="Jeon C.O."/>
        </authorList>
    </citation>
    <scope>NUCLEOTIDE SEQUENCE [LARGE SCALE GENOMIC DNA]</scope>
    <source>
        <strain evidence="8">DSM 1231</strain>
    </source>
</reference>
<dbReference type="Pfam" id="PF03705">
    <property type="entry name" value="CheR_N"/>
    <property type="match status" value="1"/>
</dbReference>
<evidence type="ECO:0000259" key="6">
    <source>
        <dbReference type="PROSITE" id="PS50123"/>
    </source>
</evidence>
<comment type="caution">
    <text evidence="7">The sequence shown here is derived from an EMBL/GenBank/DDBJ whole genome shotgun (WGS) entry which is preliminary data.</text>
</comment>
<keyword evidence="4" id="KW-0808">Transferase</keyword>
<evidence type="ECO:0000256" key="4">
    <source>
        <dbReference type="ARBA" id="ARBA00022679"/>
    </source>
</evidence>
<dbReference type="InterPro" id="IPR022641">
    <property type="entry name" value="CheR_N"/>
</dbReference>
<evidence type="ECO:0000256" key="1">
    <source>
        <dbReference type="ARBA" id="ARBA00001541"/>
    </source>
</evidence>
<dbReference type="GO" id="GO:0008983">
    <property type="term" value="F:protein-glutamate O-methyltransferase activity"/>
    <property type="evidence" value="ECO:0007669"/>
    <property type="project" value="UniProtKB-EC"/>
</dbReference>
<keyword evidence="8" id="KW-1185">Reference proteome</keyword>
<sequence>MNPLDFQFLSDLLKAKSGLVLTGDKGYLVESRLLPIARKRGLNTLEGLVAGLRRKDEALIRDVVEAMTTNESFFFRDNTPFDTFKAHVMPHLLSARADSKRIRIWSAAASTGQEPYSLAMLLSEQKAALAGWRVEILGTDISADVLTRARAGLYTQFEVQRGLPIQLLVKYFKKEGDQWRIAPEIRSMVQYREYNLLDSFAGLGKFDVVYCRNVLIYFDQPTKAKVLDRIADIMTDDGMLFLGAAETVLGLSTRFRPVKDRRGLYEVVPGR</sequence>
<dbReference type="Proteomes" id="UP000246077">
    <property type="component" value="Unassembled WGS sequence"/>
</dbReference>
<dbReference type="InterPro" id="IPR022642">
    <property type="entry name" value="CheR_C"/>
</dbReference>
<keyword evidence="3" id="KW-0489">Methyltransferase</keyword>
<name>A0A317E5G7_9PROT</name>
<dbReference type="InterPro" id="IPR050903">
    <property type="entry name" value="Bact_Chemotaxis_MeTrfase"/>
</dbReference>
<accession>A0A317E5G7</accession>
<dbReference type="InterPro" id="IPR036804">
    <property type="entry name" value="CheR_N_sf"/>
</dbReference>
<comment type="catalytic activity">
    <reaction evidence="1">
        <text>L-glutamyl-[protein] + S-adenosyl-L-methionine = [protein]-L-glutamate 5-O-methyl ester + S-adenosyl-L-homocysteine</text>
        <dbReference type="Rhea" id="RHEA:24452"/>
        <dbReference type="Rhea" id="RHEA-COMP:10208"/>
        <dbReference type="Rhea" id="RHEA-COMP:10311"/>
        <dbReference type="ChEBI" id="CHEBI:29973"/>
        <dbReference type="ChEBI" id="CHEBI:57856"/>
        <dbReference type="ChEBI" id="CHEBI:59789"/>
        <dbReference type="ChEBI" id="CHEBI:82795"/>
        <dbReference type="EC" id="2.1.1.80"/>
    </reaction>
</comment>
<evidence type="ECO:0000313" key="8">
    <source>
        <dbReference type="Proteomes" id="UP000246077"/>
    </source>
</evidence>
<dbReference type="PANTHER" id="PTHR24422:SF21">
    <property type="entry name" value="CHEMOTAXIS PROTEIN METHYLTRANSFERASE 1"/>
    <property type="match status" value="1"/>
</dbReference>
<evidence type="ECO:0000256" key="3">
    <source>
        <dbReference type="ARBA" id="ARBA00022603"/>
    </source>
</evidence>
<dbReference type="AlphaFoldDB" id="A0A317E5G7"/>
<dbReference type="PANTHER" id="PTHR24422">
    <property type="entry name" value="CHEMOTAXIS PROTEIN METHYLTRANSFERASE"/>
    <property type="match status" value="1"/>
</dbReference>
<dbReference type="GO" id="GO:0032259">
    <property type="term" value="P:methylation"/>
    <property type="evidence" value="ECO:0007669"/>
    <property type="project" value="UniProtKB-KW"/>
</dbReference>
<evidence type="ECO:0000256" key="5">
    <source>
        <dbReference type="ARBA" id="ARBA00022691"/>
    </source>
</evidence>
<dbReference type="EC" id="2.1.1.80" evidence="2"/>
<dbReference type="InterPro" id="IPR029063">
    <property type="entry name" value="SAM-dependent_MTases_sf"/>
</dbReference>
<dbReference type="EMBL" id="QGLF01000002">
    <property type="protein sequence ID" value="PWR22317.1"/>
    <property type="molecule type" value="Genomic_DNA"/>
</dbReference>
<organism evidence="7 8">
    <name type="scientific">Zavarzinia compransoris</name>
    <dbReference type="NCBI Taxonomy" id="1264899"/>
    <lineage>
        <taxon>Bacteria</taxon>
        <taxon>Pseudomonadati</taxon>
        <taxon>Pseudomonadota</taxon>
        <taxon>Alphaproteobacteria</taxon>
        <taxon>Rhodospirillales</taxon>
        <taxon>Zavarziniaceae</taxon>
        <taxon>Zavarzinia</taxon>
    </lineage>
</organism>
<dbReference type="SUPFAM" id="SSF47757">
    <property type="entry name" value="Chemotaxis receptor methyltransferase CheR, N-terminal domain"/>
    <property type="match status" value="1"/>
</dbReference>